<evidence type="ECO:0000313" key="13">
    <source>
        <dbReference type="EMBL" id="ACR11718.1"/>
    </source>
</evidence>
<dbReference type="EC" id="2.7.1.180" evidence="2 11"/>
<name>C5BNC1_TERTT</name>
<evidence type="ECO:0000256" key="4">
    <source>
        <dbReference type="ARBA" id="ARBA00022630"/>
    </source>
</evidence>
<sequence length="299" mass="33089">MLSLHKHSFKAMGSRCEIQFYASEAAASGIIHNAVARLEALEAKYTRYRPKSVTSQINRAAGGGEPVEVDSETAGLLNYAQVLFEQSDGLFDITSGILRRVWNFRSGKLPEAERLQQLLPRIGWQQVRWEAPYFYLPTVGMEIDFGGFVKEYAADQLVALLKAEGVEHGLVNLGGDIAVVGPHPDNAPWQVGIQHPRKQEQAIARIPMSRGAIATSGDYERFMLIDGERYCHLLNPRNGFSIRPQRISVTVIADQCLLAGSFASVAMLKSETDTNWLADSGVHYLQIDQNLSMDGNLVN</sequence>
<dbReference type="Pfam" id="PF02424">
    <property type="entry name" value="ApbE"/>
    <property type="match status" value="1"/>
</dbReference>
<feature type="binding site" evidence="12">
    <location>
        <position position="264"/>
    </location>
    <ligand>
        <name>Mg(2+)</name>
        <dbReference type="ChEBI" id="CHEBI:18420"/>
    </ligand>
</feature>
<evidence type="ECO:0000256" key="8">
    <source>
        <dbReference type="ARBA" id="ARBA00022842"/>
    </source>
</evidence>
<evidence type="ECO:0000256" key="6">
    <source>
        <dbReference type="ARBA" id="ARBA00022723"/>
    </source>
</evidence>
<dbReference type="InterPro" id="IPR024932">
    <property type="entry name" value="ApbE"/>
</dbReference>
<dbReference type="GO" id="GO:0016740">
    <property type="term" value="F:transferase activity"/>
    <property type="evidence" value="ECO:0007669"/>
    <property type="project" value="UniProtKB-UniRule"/>
</dbReference>
<evidence type="ECO:0000256" key="5">
    <source>
        <dbReference type="ARBA" id="ARBA00022679"/>
    </source>
</evidence>
<evidence type="ECO:0000256" key="9">
    <source>
        <dbReference type="ARBA" id="ARBA00031306"/>
    </source>
</evidence>
<evidence type="ECO:0000256" key="11">
    <source>
        <dbReference type="PIRNR" id="PIRNR006268"/>
    </source>
</evidence>
<evidence type="ECO:0000256" key="3">
    <source>
        <dbReference type="ARBA" id="ARBA00016337"/>
    </source>
</evidence>
<keyword evidence="7 11" id="KW-0274">FAD</keyword>
<dbReference type="Proteomes" id="UP000009080">
    <property type="component" value="Chromosome"/>
</dbReference>
<dbReference type="Gene3D" id="3.10.520.10">
    <property type="entry name" value="ApbE-like domains"/>
    <property type="match status" value="1"/>
</dbReference>
<reference evidence="13 14" key="1">
    <citation type="journal article" date="2009" name="PLoS ONE">
        <title>The complete genome of Teredinibacter turnerae T7901: an intracellular endosymbiont of marine wood-boring bivalves (shipworms).</title>
        <authorList>
            <person name="Yang J.C."/>
            <person name="Madupu R."/>
            <person name="Durkin A.S."/>
            <person name="Ekborg N.A."/>
            <person name="Pedamallu C.S."/>
            <person name="Hostetler J.B."/>
            <person name="Radune D."/>
            <person name="Toms B.S."/>
            <person name="Henrissat B."/>
            <person name="Coutinho P.M."/>
            <person name="Schwarz S."/>
            <person name="Field L."/>
            <person name="Trindade-Silva A.E."/>
            <person name="Soares C.A.G."/>
            <person name="Elshahawi S."/>
            <person name="Hanora A."/>
            <person name="Schmidt E.W."/>
            <person name="Haygood M.G."/>
            <person name="Posfai J."/>
            <person name="Benner J."/>
            <person name="Madinger C."/>
            <person name="Nove J."/>
            <person name="Anton B."/>
            <person name="Chaudhary K."/>
            <person name="Foster J."/>
            <person name="Holman A."/>
            <person name="Kumar S."/>
            <person name="Lessard P.A."/>
            <person name="Luyten Y.A."/>
            <person name="Slatko B."/>
            <person name="Wood N."/>
            <person name="Wu B."/>
            <person name="Teplitski M."/>
            <person name="Mougous J.D."/>
            <person name="Ward N."/>
            <person name="Eisen J.A."/>
            <person name="Badger J.H."/>
            <person name="Distel D.L."/>
        </authorList>
    </citation>
    <scope>NUCLEOTIDE SEQUENCE [LARGE SCALE GENOMIC DNA]</scope>
    <source>
        <strain evidence="14">ATCC 39867 / T7901</strain>
    </source>
</reference>
<keyword evidence="4 11" id="KW-0285">Flavoprotein</keyword>
<dbReference type="STRING" id="377629.TERTU_2908"/>
<dbReference type="SUPFAM" id="SSF143631">
    <property type="entry name" value="ApbE-like"/>
    <property type="match status" value="1"/>
</dbReference>
<organism evidence="13 14">
    <name type="scientific">Teredinibacter turnerae (strain ATCC 39867 / T7901)</name>
    <dbReference type="NCBI Taxonomy" id="377629"/>
    <lineage>
        <taxon>Bacteria</taxon>
        <taxon>Pseudomonadati</taxon>
        <taxon>Pseudomonadota</taxon>
        <taxon>Gammaproteobacteria</taxon>
        <taxon>Cellvibrionales</taxon>
        <taxon>Cellvibrionaceae</taxon>
        <taxon>Teredinibacter</taxon>
    </lineage>
</organism>
<dbReference type="OrthoDB" id="9778595at2"/>
<evidence type="ECO:0000313" key="14">
    <source>
        <dbReference type="Proteomes" id="UP000009080"/>
    </source>
</evidence>
<dbReference type="KEGG" id="ttu:TERTU_2908"/>
<evidence type="ECO:0000256" key="10">
    <source>
        <dbReference type="ARBA" id="ARBA00048540"/>
    </source>
</evidence>
<dbReference type="PIRSF" id="PIRSF006268">
    <property type="entry name" value="ApbE"/>
    <property type="match status" value="1"/>
</dbReference>
<dbReference type="RefSeq" id="WP_015817829.1">
    <property type="nucleotide sequence ID" value="NC_012997.1"/>
</dbReference>
<dbReference type="InterPro" id="IPR003374">
    <property type="entry name" value="ApbE-like_sf"/>
</dbReference>
<dbReference type="HOGENOM" id="CLU_044403_2_1_6"/>
<comment type="cofactor">
    <cofactor evidence="12">
        <name>Mg(2+)</name>
        <dbReference type="ChEBI" id="CHEBI:18420"/>
    </cofactor>
    <cofactor evidence="12">
        <name>Mn(2+)</name>
        <dbReference type="ChEBI" id="CHEBI:29035"/>
    </cofactor>
    <text evidence="12">Magnesium. Can also use manganese.</text>
</comment>
<keyword evidence="14" id="KW-1185">Reference proteome</keyword>
<keyword evidence="6 11" id="KW-0479">Metal-binding</keyword>
<dbReference type="PANTHER" id="PTHR30040">
    <property type="entry name" value="THIAMINE BIOSYNTHESIS LIPOPROTEIN APBE"/>
    <property type="match status" value="1"/>
</dbReference>
<evidence type="ECO:0000256" key="7">
    <source>
        <dbReference type="ARBA" id="ARBA00022827"/>
    </source>
</evidence>
<dbReference type="eggNOG" id="COG1477">
    <property type="taxonomic scope" value="Bacteria"/>
</dbReference>
<evidence type="ECO:0000256" key="2">
    <source>
        <dbReference type="ARBA" id="ARBA00011955"/>
    </source>
</evidence>
<protein>
    <recommendedName>
        <fullName evidence="3 11">FAD:protein FMN transferase</fullName>
        <ecNumber evidence="2 11">2.7.1.180</ecNumber>
    </recommendedName>
    <alternativeName>
        <fullName evidence="9 11">Flavin transferase</fullName>
    </alternativeName>
</protein>
<dbReference type="AlphaFoldDB" id="C5BNC1"/>
<keyword evidence="5 11" id="KW-0808">Transferase</keyword>
<gene>
    <name evidence="13" type="ordered locus">TERTU_2908</name>
</gene>
<dbReference type="GO" id="GO:0046872">
    <property type="term" value="F:metal ion binding"/>
    <property type="evidence" value="ECO:0007669"/>
    <property type="project" value="UniProtKB-UniRule"/>
</dbReference>
<evidence type="ECO:0000256" key="1">
    <source>
        <dbReference type="ARBA" id="ARBA00008282"/>
    </source>
</evidence>
<keyword evidence="8 11" id="KW-0460">Magnesium</keyword>
<feature type="binding site" evidence="12">
    <location>
        <position position="147"/>
    </location>
    <ligand>
        <name>Mg(2+)</name>
        <dbReference type="ChEBI" id="CHEBI:18420"/>
    </ligand>
</feature>
<comment type="catalytic activity">
    <reaction evidence="10 11">
        <text>L-threonyl-[protein] + FAD = FMN-L-threonyl-[protein] + AMP + H(+)</text>
        <dbReference type="Rhea" id="RHEA:36847"/>
        <dbReference type="Rhea" id="RHEA-COMP:11060"/>
        <dbReference type="Rhea" id="RHEA-COMP:11061"/>
        <dbReference type="ChEBI" id="CHEBI:15378"/>
        <dbReference type="ChEBI" id="CHEBI:30013"/>
        <dbReference type="ChEBI" id="CHEBI:57692"/>
        <dbReference type="ChEBI" id="CHEBI:74257"/>
        <dbReference type="ChEBI" id="CHEBI:456215"/>
        <dbReference type="EC" id="2.7.1.180"/>
    </reaction>
</comment>
<dbReference type="PANTHER" id="PTHR30040:SF2">
    <property type="entry name" value="FAD:PROTEIN FMN TRANSFERASE"/>
    <property type="match status" value="1"/>
</dbReference>
<proteinExistence type="inferred from homology"/>
<comment type="similarity">
    <text evidence="1 11">Belongs to the ApbE family.</text>
</comment>
<dbReference type="EMBL" id="CP001614">
    <property type="protein sequence ID" value="ACR11718.1"/>
    <property type="molecule type" value="Genomic_DNA"/>
</dbReference>
<evidence type="ECO:0000256" key="12">
    <source>
        <dbReference type="PIRSR" id="PIRSR006268-2"/>
    </source>
</evidence>
<accession>C5BNC1</accession>